<dbReference type="Proteomes" id="UP000765509">
    <property type="component" value="Unassembled WGS sequence"/>
</dbReference>
<comment type="caution">
    <text evidence="2">The sequence shown here is derived from an EMBL/GenBank/DDBJ whole genome shotgun (WGS) entry which is preliminary data.</text>
</comment>
<reference evidence="2" key="1">
    <citation type="submission" date="2021-03" db="EMBL/GenBank/DDBJ databases">
        <title>Draft genome sequence of rust myrtle Austropuccinia psidii MF-1, a brazilian biotype.</title>
        <authorList>
            <person name="Quecine M.C."/>
            <person name="Pachon D.M.R."/>
            <person name="Bonatelli M.L."/>
            <person name="Correr F.H."/>
            <person name="Franceschini L.M."/>
            <person name="Leite T.F."/>
            <person name="Margarido G.R.A."/>
            <person name="Almeida C.A."/>
            <person name="Ferrarezi J.A."/>
            <person name="Labate C.A."/>
        </authorList>
    </citation>
    <scope>NUCLEOTIDE SEQUENCE</scope>
    <source>
        <strain evidence="2">MF-1</strain>
    </source>
</reference>
<evidence type="ECO:0000313" key="2">
    <source>
        <dbReference type="EMBL" id="MBW0491449.1"/>
    </source>
</evidence>
<gene>
    <name evidence="2" type="ORF">O181_031164</name>
</gene>
<dbReference type="EMBL" id="AVOT02011088">
    <property type="protein sequence ID" value="MBW0491449.1"/>
    <property type="molecule type" value="Genomic_DNA"/>
</dbReference>
<evidence type="ECO:0000313" key="3">
    <source>
        <dbReference type="Proteomes" id="UP000765509"/>
    </source>
</evidence>
<sequence>MFSKSVALLALTAVLTLPSTYANAASAVPSEASCKKTFQPVATSGDVTCNDGNTAHKCHKTSCHVTDKTGAYLKASDFLLFYNCHTVGDSNFPSQTFPKVLAQGYIVDDVNKRVEVTQGQDLQIHRQVPKEHVFCPFDKDPRNNIRALCSECT</sequence>
<keyword evidence="3" id="KW-1185">Reference proteome</keyword>
<accession>A0A9Q3CV70</accession>
<name>A0A9Q3CV70_9BASI</name>
<evidence type="ECO:0000256" key="1">
    <source>
        <dbReference type="SAM" id="SignalP"/>
    </source>
</evidence>
<keyword evidence="1" id="KW-0732">Signal</keyword>
<organism evidence="2 3">
    <name type="scientific">Austropuccinia psidii MF-1</name>
    <dbReference type="NCBI Taxonomy" id="1389203"/>
    <lineage>
        <taxon>Eukaryota</taxon>
        <taxon>Fungi</taxon>
        <taxon>Dikarya</taxon>
        <taxon>Basidiomycota</taxon>
        <taxon>Pucciniomycotina</taxon>
        <taxon>Pucciniomycetes</taxon>
        <taxon>Pucciniales</taxon>
        <taxon>Sphaerophragmiaceae</taxon>
        <taxon>Austropuccinia</taxon>
    </lineage>
</organism>
<feature type="chain" id="PRO_5040362191" description="Secreted protein" evidence="1">
    <location>
        <begin position="23"/>
        <end position="153"/>
    </location>
</feature>
<dbReference type="AlphaFoldDB" id="A0A9Q3CV70"/>
<proteinExistence type="predicted"/>
<protein>
    <recommendedName>
        <fullName evidence="4">Secreted protein</fullName>
    </recommendedName>
</protein>
<feature type="signal peptide" evidence="1">
    <location>
        <begin position="1"/>
        <end position="22"/>
    </location>
</feature>
<evidence type="ECO:0008006" key="4">
    <source>
        <dbReference type="Google" id="ProtNLM"/>
    </source>
</evidence>